<evidence type="ECO:0000313" key="3">
    <source>
        <dbReference type="Proteomes" id="UP001596321"/>
    </source>
</evidence>
<keyword evidence="1" id="KW-1133">Transmembrane helix</keyword>
<reference evidence="3" key="1">
    <citation type="journal article" date="2019" name="Int. J. Syst. Evol. Microbiol.">
        <title>The Global Catalogue of Microorganisms (GCM) 10K type strain sequencing project: providing services to taxonomists for standard genome sequencing and annotation.</title>
        <authorList>
            <consortium name="The Broad Institute Genomics Platform"/>
            <consortium name="The Broad Institute Genome Sequencing Center for Infectious Disease"/>
            <person name="Wu L."/>
            <person name="Ma J."/>
        </authorList>
    </citation>
    <scope>NUCLEOTIDE SEQUENCE [LARGE SCALE GENOMIC DNA]</scope>
    <source>
        <strain evidence="3">JCM 4504</strain>
    </source>
</reference>
<proteinExistence type="predicted"/>
<evidence type="ECO:0000313" key="2">
    <source>
        <dbReference type="EMBL" id="MFC6506860.1"/>
    </source>
</evidence>
<dbReference type="RefSeq" id="WP_078912219.1">
    <property type="nucleotide sequence ID" value="NZ_JBHSUW010000002.1"/>
</dbReference>
<organism evidence="2 3">
    <name type="scientific">Streptomyces plicatus</name>
    <dbReference type="NCBI Taxonomy" id="1922"/>
    <lineage>
        <taxon>Bacteria</taxon>
        <taxon>Bacillati</taxon>
        <taxon>Actinomycetota</taxon>
        <taxon>Actinomycetes</taxon>
        <taxon>Kitasatosporales</taxon>
        <taxon>Streptomycetaceae</taxon>
        <taxon>Streptomyces</taxon>
        <taxon>Streptomyces rochei group</taxon>
    </lineage>
</organism>
<protein>
    <submittedName>
        <fullName evidence="2">Uncharacterized protein</fullName>
    </submittedName>
</protein>
<keyword evidence="3" id="KW-1185">Reference proteome</keyword>
<gene>
    <name evidence="2" type="ORF">ACFQFF_36825</name>
</gene>
<accession>A0ABW1Y8C4</accession>
<sequence>MNWISRLIRGEQGWDLWWPLVSTVIWTGMTAYGFATYSRIRTADSPTVTGRRPA</sequence>
<dbReference type="Proteomes" id="UP001596321">
    <property type="component" value="Unassembled WGS sequence"/>
</dbReference>
<keyword evidence="1" id="KW-0472">Membrane</keyword>
<name>A0ABW1Y8C4_STRPL</name>
<comment type="caution">
    <text evidence="2">The sequence shown here is derived from an EMBL/GenBank/DDBJ whole genome shotgun (WGS) entry which is preliminary data.</text>
</comment>
<feature type="transmembrane region" description="Helical" evidence="1">
    <location>
        <begin position="16"/>
        <end position="35"/>
    </location>
</feature>
<evidence type="ECO:0000256" key="1">
    <source>
        <dbReference type="SAM" id="Phobius"/>
    </source>
</evidence>
<keyword evidence="1" id="KW-0812">Transmembrane</keyword>
<dbReference type="EMBL" id="JBHSUW010000002">
    <property type="protein sequence ID" value="MFC6506860.1"/>
    <property type="molecule type" value="Genomic_DNA"/>
</dbReference>